<dbReference type="EMBL" id="CP107567">
    <property type="protein sequence ID" value="UYQ65983.1"/>
    <property type="molecule type" value="Genomic_DNA"/>
</dbReference>
<evidence type="ECO:0000313" key="1">
    <source>
        <dbReference type="EMBL" id="UYQ65983.1"/>
    </source>
</evidence>
<dbReference type="RefSeq" id="WP_264249343.1">
    <property type="nucleotide sequence ID" value="NZ_CP107567.1"/>
</dbReference>
<sequence length="240" mass="26643">MVNWARMYDCRGDVDRVPELLARVERGEDTEAWDELSHRLVLECDLVFPASFAALPRLVRLASRSTRARGLAGTIVRCAAGGHGCDDLLAGCADAIAEFRDMLDRHLRSRPDDYLATFLDLLAVEEQYHWSAALGDFSDDFYQVACPHCDVEVTIAIGSYGRYSAIRDWHLGDVDRCDLRPMSPEGLSSTGRWMHETAVRDAEAALADGIAHLFGQAECPRCASVFNIADEYASSNRPVM</sequence>
<reference evidence="1" key="1">
    <citation type="submission" date="2022-10" db="EMBL/GenBank/DDBJ databases">
        <title>Cytochrome P450 Catalyzes Benzene Ring Formation in the Biosynthesis of Trialkyl-Substituted Aromatic Polyketides.</title>
        <authorList>
            <person name="Zhao E."/>
            <person name="Ge H."/>
        </authorList>
    </citation>
    <scope>NUCLEOTIDE SEQUENCE</scope>
    <source>
        <strain evidence="1">NA0869</strain>
    </source>
</reference>
<dbReference type="Proteomes" id="UP001163878">
    <property type="component" value="Chromosome"/>
</dbReference>
<protein>
    <submittedName>
        <fullName evidence="1">Uncharacterized protein</fullName>
    </submittedName>
</protein>
<keyword evidence="2" id="KW-1185">Reference proteome</keyword>
<organism evidence="1 2">
    <name type="scientific">Streptomyces peucetius</name>
    <dbReference type="NCBI Taxonomy" id="1950"/>
    <lineage>
        <taxon>Bacteria</taxon>
        <taxon>Bacillati</taxon>
        <taxon>Actinomycetota</taxon>
        <taxon>Actinomycetes</taxon>
        <taxon>Kitasatosporales</taxon>
        <taxon>Streptomycetaceae</taxon>
        <taxon>Streptomyces</taxon>
    </lineage>
</organism>
<gene>
    <name evidence="1" type="ORF">OGH68_34005</name>
</gene>
<accession>A0ABY6IG35</accession>
<proteinExistence type="predicted"/>
<evidence type="ECO:0000313" key="2">
    <source>
        <dbReference type="Proteomes" id="UP001163878"/>
    </source>
</evidence>
<name>A0ABY6IG35_STRPE</name>